<dbReference type="GO" id="GO:0008234">
    <property type="term" value="F:cysteine-type peptidase activity"/>
    <property type="evidence" value="ECO:0007669"/>
    <property type="project" value="InterPro"/>
</dbReference>
<keyword evidence="5" id="KW-0645">Protease</keyword>
<dbReference type="STRING" id="4432.A0A1U8QBL4"/>
<dbReference type="SUPFAM" id="SSF54001">
    <property type="entry name" value="Cysteine proteinases"/>
    <property type="match status" value="1"/>
</dbReference>
<dbReference type="Proteomes" id="UP000189703">
    <property type="component" value="Unplaced"/>
</dbReference>
<comment type="similarity">
    <text evidence="1">Belongs to the peptidase C1 family.</text>
</comment>
<feature type="domain" description="Peptidase C1A papain C-terminal" evidence="3">
    <location>
        <begin position="1"/>
        <end position="157"/>
    </location>
</feature>
<name>A0A1U8QBL4_NELNU</name>
<dbReference type="InterPro" id="IPR000668">
    <property type="entry name" value="Peptidase_C1A_C"/>
</dbReference>
<dbReference type="InterPro" id="IPR038765">
    <property type="entry name" value="Papain-like_cys_pep_sf"/>
</dbReference>
<dbReference type="KEGG" id="nnu:109115872"/>
<dbReference type="GeneID" id="109115872"/>
<keyword evidence="2" id="KW-1015">Disulfide bond</keyword>
<dbReference type="InterPro" id="IPR039417">
    <property type="entry name" value="Peptidase_C1A_papain-like"/>
</dbReference>
<dbReference type="SMART" id="SM00645">
    <property type="entry name" value="Pept_C1"/>
    <property type="match status" value="1"/>
</dbReference>
<evidence type="ECO:0000256" key="1">
    <source>
        <dbReference type="ARBA" id="ARBA00008455"/>
    </source>
</evidence>
<keyword evidence="4" id="KW-1185">Reference proteome</keyword>
<proteinExistence type="inferred from homology"/>
<sequence length="172" mass="18849">MQVTCGSCWAFSITTGFVEGANFIATGKLVSLSEQQLVDCDHMCHATGMTSCDSGCGGGPMTNAYKYLMEAGGLEEEETYPYTGKPGECKFNPEKVAVRVVNFTNIPLDENQIAAHLVHHGPLAGENFKFWFRSLGEARTQETDIHRSPPLLTYAPLHHPVMLHAPRGVLKH</sequence>
<dbReference type="PANTHER" id="PTHR12411">
    <property type="entry name" value="CYSTEINE PROTEASE FAMILY C1-RELATED"/>
    <property type="match status" value="1"/>
</dbReference>
<keyword evidence="5" id="KW-0378">Hydrolase</keyword>
<dbReference type="Gene3D" id="3.90.70.10">
    <property type="entry name" value="Cysteine proteinases"/>
    <property type="match status" value="1"/>
</dbReference>
<reference evidence="5" key="1">
    <citation type="submission" date="2025-08" db="UniProtKB">
        <authorList>
            <consortium name="RefSeq"/>
        </authorList>
    </citation>
    <scope>IDENTIFICATION</scope>
</reference>
<evidence type="ECO:0000256" key="2">
    <source>
        <dbReference type="ARBA" id="ARBA00023157"/>
    </source>
</evidence>
<gene>
    <name evidence="5" type="primary">LOC109115872</name>
</gene>
<dbReference type="Pfam" id="PF00112">
    <property type="entry name" value="Peptidase_C1"/>
    <property type="match status" value="1"/>
</dbReference>
<organism evidence="4 5">
    <name type="scientific">Nelumbo nucifera</name>
    <name type="common">Sacred lotus</name>
    <dbReference type="NCBI Taxonomy" id="4432"/>
    <lineage>
        <taxon>Eukaryota</taxon>
        <taxon>Viridiplantae</taxon>
        <taxon>Streptophyta</taxon>
        <taxon>Embryophyta</taxon>
        <taxon>Tracheophyta</taxon>
        <taxon>Spermatophyta</taxon>
        <taxon>Magnoliopsida</taxon>
        <taxon>Proteales</taxon>
        <taxon>Nelumbonaceae</taxon>
        <taxon>Nelumbo</taxon>
    </lineage>
</organism>
<evidence type="ECO:0000313" key="5">
    <source>
        <dbReference type="RefSeq" id="XP_019055947.1"/>
    </source>
</evidence>
<dbReference type="CDD" id="cd02248">
    <property type="entry name" value="Peptidase_C1A"/>
    <property type="match status" value="1"/>
</dbReference>
<evidence type="ECO:0000259" key="3">
    <source>
        <dbReference type="SMART" id="SM00645"/>
    </source>
</evidence>
<dbReference type="AlphaFoldDB" id="A0A1U8QBL4"/>
<accession>A0A1U8QBL4</accession>
<dbReference type="OrthoDB" id="10253408at2759"/>
<dbReference type="RefSeq" id="XP_019055947.1">
    <property type="nucleotide sequence ID" value="XM_019200402.1"/>
</dbReference>
<dbReference type="GO" id="GO:0006508">
    <property type="term" value="P:proteolysis"/>
    <property type="evidence" value="ECO:0007669"/>
    <property type="project" value="UniProtKB-KW"/>
</dbReference>
<dbReference type="InParanoid" id="A0A1U8QBL4"/>
<dbReference type="InterPro" id="IPR013128">
    <property type="entry name" value="Peptidase_C1A"/>
</dbReference>
<evidence type="ECO:0000313" key="4">
    <source>
        <dbReference type="Proteomes" id="UP000189703"/>
    </source>
</evidence>
<protein>
    <submittedName>
        <fullName evidence="5">Probable cysteine protease RD19D</fullName>
    </submittedName>
</protein>